<sequence length="133" mass="14966">AYLSKKIAITAEAIASAAEIEVAGGKRTLTIRNHLIQDQTTAKAVADAYLAEYKEQKTKLRMTTTAPLPYEVGDTIRREYAELPYLPAAEGKIPYAPAAEGKYYYKYSREMVIRKITIRFRGGNYVNILELED</sequence>
<reference evidence="1" key="1">
    <citation type="journal article" date="2014" name="Front. Microbiol.">
        <title>High frequency of phylogenetically diverse reductive dehalogenase-homologous genes in deep subseafloor sedimentary metagenomes.</title>
        <authorList>
            <person name="Kawai M."/>
            <person name="Futagami T."/>
            <person name="Toyoda A."/>
            <person name="Takaki Y."/>
            <person name="Nishi S."/>
            <person name="Hori S."/>
            <person name="Arai W."/>
            <person name="Tsubouchi T."/>
            <person name="Morono Y."/>
            <person name="Uchiyama I."/>
            <person name="Ito T."/>
            <person name="Fujiyama A."/>
            <person name="Inagaki F."/>
            <person name="Takami H."/>
        </authorList>
    </citation>
    <scope>NUCLEOTIDE SEQUENCE</scope>
    <source>
        <strain evidence="1">Expedition CK06-06</strain>
    </source>
</reference>
<organism evidence="1">
    <name type="scientific">marine sediment metagenome</name>
    <dbReference type="NCBI Taxonomy" id="412755"/>
    <lineage>
        <taxon>unclassified sequences</taxon>
        <taxon>metagenomes</taxon>
        <taxon>ecological metagenomes</taxon>
    </lineage>
</organism>
<dbReference type="AlphaFoldDB" id="X1J1K7"/>
<evidence type="ECO:0000313" key="1">
    <source>
        <dbReference type="EMBL" id="GAH75395.1"/>
    </source>
</evidence>
<accession>X1J1K7</accession>
<protein>
    <submittedName>
        <fullName evidence="1">Uncharacterized protein</fullName>
    </submittedName>
</protein>
<name>X1J1K7_9ZZZZ</name>
<comment type="caution">
    <text evidence="1">The sequence shown here is derived from an EMBL/GenBank/DDBJ whole genome shotgun (WGS) entry which is preliminary data.</text>
</comment>
<proteinExistence type="predicted"/>
<feature type="non-terminal residue" evidence="1">
    <location>
        <position position="1"/>
    </location>
</feature>
<dbReference type="EMBL" id="BARU01028911">
    <property type="protein sequence ID" value="GAH75395.1"/>
    <property type="molecule type" value="Genomic_DNA"/>
</dbReference>
<gene>
    <name evidence="1" type="ORF">S03H2_46083</name>
</gene>